<dbReference type="InParanoid" id="A0A5J5EMX1"/>
<protein>
    <submittedName>
        <fullName evidence="2">Uncharacterized protein</fullName>
    </submittedName>
</protein>
<organism evidence="2 3">
    <name type="scientific">Sphaerosporella brunnea</name>
    <dbReference type="NCBI Taxonomy" id="1250544"/>
    <lineage>
        <taxon>Eukaryota</taxon>
        <taxon>Fungi</taxon>
        <taxon>Dikarya</taxon>
        <taxon>Ascomycota</taxon>
        <taxon>Pezizomycotina</taxon>
        <taxon>Pezizomycetes</taxon>
        <taxon>Pezizales</taxon>
        <taxon>Pyronemataceae</taxon>
        <taxon>Sphaerosporella</taxon>
    </lineage>
</organism>
<evidence type="ECO:0000256" key="1">
    <source>
        <dbReference type="SAM" id="MobiDB-lite"/>
    </source>
</evidence>
<comment type="caution">
    <text evidence="2">The sequence shown here is derived from an EMBL/GenBank/DDBJ whole genome shotgun (WGS) entry which is preliminary data.</text>
</comment>
<evidence type="ECO:0000313" key="2">
    <source>
        <dbReference type="EMBL" id="KAA8896460.1"/>
    </source>
</evidence>
<accession>A0A5J5EMX1</accession>
<sequence>MYLDGKQSATLACKIKKNKRLMLKMPPTPKGRVLVRVIERSPAAPSYLTRHPARPCLLPGPMTTPPIKRQMFGLLRSPKLRVGDMFPTVQHFNTSKLVYTSVPLLMAMLFGSKSEIVGIKLESLVSMFTDASLRLAWRALVMLHLVSGPQGAENSRYESDSSALPDVPLDPCEPPHTRAVRGRPAKKRRREGTHGPGSGEIELPTGVPPAVRLEIIMRVLVC</sequence>
<dbReference type="Proteomes" id="UP000326924">
    <property type="component" value="Unassembled WGS sequence"/>
</dbReference>
<name>A0A5J5EMX1_9PEZI</name>
<feature type="region of interest" description="Disordered" evidence="1">
    <location>
        <begin position="152"/>
        <end position="204"/>
    </location>
</feature>
<reference evidence="2 3" key="1">
    <citation type="submission" date="2019-09" db="EMBL/GenBank/DDBJ databases">
        <title>Draft genome of the ectomycorrhizal ascomycete Sphaerosporella brunnea.</title>
        <authorList>
            <consortium name="DOE Joint Genome Institute"/>
            <person name="Benucci G.M."/>
            <person name="Marozzi G."/>
            <person name="Antonielli L."/>
            <person name="Sanchez S."/>
            <person name="Marco P."/>
            <person name="Wang X."/>
            <person name="Falini L.B."/>
            <person name="Barry K."/>
            <person name="Haridas S."/>
            <person name="Lipzen A."/>
            <person name="Labutti K."/>
            <person name="Grigoriev I.V."/>
            <person name="Murat C."/>
            <person name="Martin F."/>
            <person name="Albertini E."/>
            <person name="Donnini D."/>
            <person name="Bonito G."/>
        </authorList>
    </citation>
    <scope>NUCLEOTIDE SEQUENCE [LARGE SCALE GENOMIC DNA]</scope>
    <source>
        <strain evidence="2 3">Sb_GMNB300</strain>
    </source>
</reference>
<evidence type="ECO:0000313" key="3">
    <source>
        <dbReference type="Proteomes" id="UP000326924"/>
    </source>
</evidence>
<proteinExistence type="predicted"/>
<feature type="compositionally biased region" description="Basic residues" evidence="1">
    <location>
        <begin position="178"/>
        <end position="191"/>
    </location>
</feature>
<keyword evidence="3" id="KW-1185">Reference proteome</keyword>
<dbReference type="AlphaFoldDB" id="A0A5J5EMX1"/>
<dbReference type="EMBL" id="VXIS01000212">
    <property type="protein sequence ID" value="KAA8896460.1"/>
    <property type="molecule type" value="Genomic_DNA"/>
</dbReference>
<gene>
    <name evidence="2" type="ORF">FN846DRAFT_993745</name>
</gene>